<keyword evidence="5" id="KW-1185">Reference proteome</keyword>
<dbReference type="InterPro" id="IPR000504">
    <property type="entry name" value="RRM_dom"/>
</dbReference>
<dbReference type="Pfam" id="PF00076">
    <property type="entry name" value="RRM_1"/>
    <property type="match status" value="1"/>
</dbReference>
<dbReference type="InterPro" id="IPR012677">
    <property type="entry name" value="Nucleotide-bd_a/b_plait_sf"/>
</dbReference>
<feature type="region of interest" description="Disordered" evidence="2">
    <location>
        <begin position="1"/>
        <end position="25"/>
    </location>
</feature>
<evidence type="ECO:0000259" key="3">
    <source>
        <dbReference type="PROSITE" id="PS50102"/>
    </source>
</evidence>
<evidence type="ECO:0000313" key="5">
    <source>
        <dbReference type="Proteomes" id="UP001341840"/>
    </source>
</evidence>
<keyword evidence="1" id="KW-0694">RNA-binding</keyword>
<evidence type="ECO:0000256" key="1">
    <source>
        <dbReference type="PROSITE-ProRule" id="PRU00176"/>
    </source>
</evidence>
<name>A0ABU6RRR8_9FABA</name>
<dbReference type="SMART" id="SM00360">
    <property type="entry name" value="RRM"/>
    <property type="match status" value="1"/>
</dbReference>
<gene>
    <name evidence="4" type="ORF">PIB30_080383</name>
</gene>
<reference evidence="4 5" key="1">
    <citation type="journal article" date="2023" name="Plants (Basel)">
        <title>Bridging the Gap: Combining Genomics and Transcriptomics Approaches to Understand Stylosanthes scabra, an Orphan Legume from the Brazilian Caatinga.</title>
        <authorList>
            <person name="Ferreira-Neto J.R.C."/>
            <person name="da Silva M.D."/>
            <person name="Binneck E."/>
            <person name="de Melo N.F."/>
            <person name="da Silva R.H."/>
            <person name="de Melo A.L.T.M."/>
            <person name="Pandolfi V."/>
            <person name="Bustamante F.O."/>
            <person name="Brasileiro-Vidal A.C."/>
            <person name="Benko-Iseppon A.M."/>
        </authorList>
    </citation>
    <scope>NUCLEOTIDE SEQUENCE [LARGE SCALE GENOMIC DNA]</scope>
    <source>
        <tissue evidence="4">Leaves</tissue>
    </source>
</reference>
<accession>A0ABU6RRR8</accession>
<dbReference type="Gene3D" id="3.30.70.330">
    <property type="match status" value="1"/>
</dbReference>
<organism evidence="4 5">
    <name type="scientific">Stylosanthes scabra</name>
    <dbReference type="NCBI Taxonomy" id="79078"/>
    <lineage>
        <taxon>Eukaryota</taxon>
        <taxon>Viridiplantae</taxon>
        <taxon>Streptophyta</taxon>
        <taxon>Embryophyta</taxon>
        <taxon>Tracheophyta</taxon>
        <taxon>Spermatophyta</taxon>
        <taxon>Magnoliopsida</taxon>
        <taxon>eudicotyledons</taxon>
        <taxon>Gunneridae</taxon>
        <taxon>Pentapetalae</taxon>
        <taxon>rosids</taxon>
        <taxon>fabids</taxon>
        <taxon>Fabales</taxon>
        <taxon>Fabaceae</taxon>
        <taxon>Papilionoideae</taxon>
        <taxon>50 kb inversion clade</taxon>
        <taxon>dalbergioids sensu lato</taxon>
        <taxon>Dalbergieae</taxon>
        <taxon>Pterocarpus clade</taxon>
        <taxon>Stylosanthes</taxon>
    </lineage>
</organism>
<dbReference type="PROSITE" id="PS50102">
    <property type="entry name" value="RRM"/>
    <property type="match status" value="1"/>
</dbReference>
<feature type="domain" description="RRM" evidence="3">
    <location>
        <begin position="58"/>
        <end position="135"/>
    </location>
</feature>
<comment type="caution">
    <text evidence="4">The sequence shown here is derived from an EMBL/GenBank/DDBJ whole genome shotgun (WGS) entry which is preliminary data.</text>
</comment>
<evidence type="ECO:0000313" key="4">
    <source>
        <dbReference type="EMBL" id="MED6126635.1"/>
    </source>
</evidence>
<proteinExistence type="predicted"/>
<dbReference type="SUPFAM" id="SSF54928">
    <property type="entry name" value="RNA-binding domain, RBD"/>
    <property type="match status" value="1"/>
</dbReference>
<evidence type="ECO:0000256" key="2">
    <source>
        <dbReference type="SAM" id="MobiDB-lite"/>
    </source>
</evidence>
<sequence length="311" mass="36132">MRGVRGVESSECGKHGEGSSFAGGRNKEESVGGFVSGVRRRGKQVKWNNLGPRYVETHTIFVDRLPTGISKKELYKAFGRYGFIKDIFISRKARQNSKGPFAFIRYNAYDARRKRQGRVVQSGTKRKITQKWVEVRRMTNGDKEHGKQHEIKDNAMARRKEVEAAWSEEQKERLQRSLLGACVKPINLREVMEFLIKEWGGPGDIKVRDVGPYRCLITFSTTEIRDSAKESQLLQSVFDEVRHHWDTLLSLSRRVWIEIMGMPTGLWFLENFDRIAKLWGKVIRYDDRTEDLGHIIVPNRISLERRSFVSW</sequence>
<dbReference type="CDD" id="cd00590">
    <property type="entry name" value="RRM_SF"/>
    <property type="match status" value="1"/>
</dbReference>
<dbReference type="InterPro" id="IPR035979">
    <property type="entry name" value="RBD_domain_sf"/>
</dbReference>
<protein>
    <recommendedName>
        <fullName evidence="3">RRM domain-containing protein</fullName>
    </recommendedName>
</protein>
<dbReference type="Proteomes" id="UP001341840">
    <property type="component" value="Unassembled WGS sequence"/>
</dbReference>
<dbReference type="EMBL" id="JASCZI010031377">
    <property type="protein sequence ID" value="MED6126635.1"/>
    <property type="molecule type" value="Genomic_DNA"/>
</dbReference>